<gene>
    <name evidence="2" type="ORF">AWB83_00527</name>
</gene>
<comment type="caution">
    <text evidence="2">The sequence shown here is derived from an EMBL/GenBank/DDBJ whole genome shotgun (WGS) entry which is preliminary data.</text>
</comment>
<evidence type="ECO:0000256" key="1">
    <source>
        <dbReference type="SAM" id="MobiDB-lite"/>
    </source>
</evidence>
<dbReference type="Proteomes" id="UP000054978">
    <property type="component" value="Unassembled WGS sequence"/>
</dbReference>
<feature type="region of interest" description="Disordered" evidence="1">
    <location>
        <begin position="1"/>
        <end position="27"/>
    </location>
</feature>
<evidence type="ECO:0000313" key="3">
    <source>
        <dbReference type="Proteomes" id="UP000054978"/>
    </source>
</evidence>
<evidence type="ECO:0000313" key="2">
    <source>
        <dbReference type="EMBL" id="SAK44197.1"/>
    </source>
</evidence>
<name>A0A157ZGZ7_9BURK</name>
<proteinExistence type="predicted"/>
<organism evidence="2 3">
    <name type="scientific">Caballeronia ptereochthonis</name>
    <dbReference type="NCBI Taxonomy" id="1777144"/>
    <lineage>
        <taxon>Bacteria</taxon>
        <taxon>Pseudomonadati</taxon>
        <taxon>Pseudomonadota</taxon>
        <taxon>Betaproteobacteria</taxon>
        <taxon>Burkholderiales</taxon>
        <taxon>Burkholderiaceae</taxon>
        <taxon>Caballeronia</taxon>
    </lineage>
</organism>
<dbReference type="AlphaFoldDB" id="A0A157ZGZ7"/>
<protein>
    <submittedName>
        <fullName evidence="2">Uncharacterized protein</fullName>
    </submittedName>
</protein>
<reference evidence="2" key="1">
    <citation type="submission" date="2016-01" db="EMBL/GenBank/DDBJ databases">
        <authorList>
            <person name="Peeters C."/>
        </authorList>
    </citation>
    <scope>NUCLEOTIDE SEQUENCE [LARGE SCALE GENOMIC DNA]</scope>
    <source>
        <strain evidence="2">LMG 29326</strain>
    </source>
</reference>
<dbReference type="STRING" id="1777144.AWB83_00527"/>
<dbReference type="EMBL" id="FCOB02000002">
    <property type="protein sequence ID" value="SAK44197.1"/>
    <property type="molecule type" value="Genomic_DNA"/>
</dbReference>
<feature type="compositionally biased region" description="Basic and acidic residues" evidence="1">
    <location>
        <begin position="1"/>
        <end position="15"/>
    </location>
</feature>
<accession>A0A157ZGZ7</accession>
<keyword evidence="3" id="KW-1185">Reference proteome</keyword>
<sequence>MTAEVEDQKHADDKGRWHKPRRPVSSQDVSVNVDAMGLFGLTFPEAYGALRMMSEWKDCS</sequence>
<dbReference type="RefSeq" id="WP_143750003.1">
    <property type="nucleotide sequence ID" value="NZ_FCOB02000002.1"/>
</dbReference>